<dbReference type="PROSITE" id="PS50887">
    <property type="entry name" value="GGDEF"/>
    <property type="match status" value="1"/>
</dbReference>
<feature type="transmembrane region" description="Helical" evidence="3">
    <location>
        <begin position="109"/>
        <end position="129"/>
    </location>
</feature>
<dbReference type="KEGG" id="mee:DA075_10665"/>
<feature type="domain" description="GGDEF" evidence="4">
    <location>
        <begin position="296"/>
        <end position="436"/>
    </location>
</feature>
<evidence type="ECO:0000259" key="4">
    <source>
        <dbReference type="PROSITE" id="PS50887"/>
    </source>
</evidence>
<dbReference type="GO" id="GO:1902201">
    <property type="term" value="P:negative regulation of bacterial-type flagellum-dependent cell motility"/>
    <property type="evidence" value="ECO:0007669"/>
    <property type="project" value="TreeGrafter"/>
</dbReference>
<evidence type="ECO:0000313" key="6">
    <source>
        <dbReference type="Proteomes" id="UP000244755"/>
    </source>
</evidence>
<evidence type="ECO:0000256" key="2">
    <source>
        <dbReference type="ARBA" id="ARBA00034247"/>
    </source>
</evidence>
<dbReference type="FunFam" id="3.30.70.270:FF:000001">
    <property type="entry name" value="Diguanylate cyclase domain protein"/>
    <property type="match status" value="1"/>
</dbReference>
<dbReference type="GO" id="GO:0005886">
    <property type="term" value="C:plasma membrane"/>
    <property type="evidence" value="ECO:0007669"/>
    <property type="project" value="TreeGrafter"/>
</dbReference>
<accession>A0A2R4WIG7</accession>
<keyword evidence="6" id="KW-1185">Reference proteome</keyword>
<dbReference type="PANTHER" id="PTHR45138">
    <property type="entry name" value="REGULATORY COMPONENTS OF SENSORY TRANSDUCTION SYSTEM"/>
    <property type="match status" value="1"/>
</dbReference>
<reference evidence="5 6" key="1">
    <citation type="submission" date="2018-04" db="EMBL/GenBank/DDBJ databases">
        <title>Methylobacterium sp. PR1016A genome.</title>
        <authorList>
            <person name="Park W."/>
        </authorList>
    </citation>
    <scope>NUCLEOTIDE SEQUENCE [LARGE SCALE GENOMIC DNA]</scope>
    <source>
        <strain evidence="5 6">PR1016A</strain>
    </source>
</reference>
<dbReference type="PANTHER" id="PTHR45138:SF9">
    <property type="entry name" value="DIGUANYLATE CYCLASE DGCM-RELATED"/>
    <property type="match status" value="1"/>
</dbReference>
<proteinExistence type="predicted"/>
<feature type="transmembrane region" description="Helical" evidence="3">
    <location>
        <begin position="198"/>
        <end position="220"/>
    </location>
</feature>
<comment type="catalytic activity">
    <reaction evidence="2">
        <text>2 GTP = 3',3'-c-di-GMP + 2 diphosphate</text>
        <dbReference type="Rhea" id="RHEA:24898"/>
        <dbReference type="ChEBI" id="CHEBI:33019"/>
        <dbReference type="ChEBI" id="CHEBI:37565"/>
        <dbReference type="ChEBI" id="CHEBI:58805"/>
        <dbReference type="EC" id="2.7.7.65"/>
    </reaction>
</comment>
<dbReference type="AlphaFoldDB" id="A0A2R4WIG7"/>
<gene>
    <name evidence="5" type="ORF">DA075_10665</name>
</gene>
<dbReference type="Pfam" id="PF00990">
    <property type="entry name" value="GGDEF"/>
    <property type="match status" value="1"/>
</dbReference>
<sequence>MSRIFPTRSVRLITAGQPQAVTRGAGDRTGLSPAWRAGTSPASGRFTMSLDLPTLFITSAIIDLVTSLYFLLAWLSQRSRRIYLWLAASTGCATFGCLLFMSRQAAPDWVAVWLALVCFIQTFAFFLGAVRTAARKPGRPWTLWIGSALWTAACLVPGLYAAEQARNAVASAIIAGYSFAMCLEFLRAGRLGLRFGRLMAGAVLLVHASLSVWTIVYSLINPAVPAPLFEPDLWSAIMLLLNMITYLIMLLAVTTLELDTEALLQHRAARTDSLTGLLNRRAFLEAASDRILRGRQPVALLMLDIDHFKAINDGHGHAAGDAALRAFADEITRQLQGSGPVRRTDAVAAGRLGGEEFACLLPYGSRDRAAAFAEALRIGVARMRVEVEGATLSFTVSAGLAVTEAGTEVDALLRQADKALYAAKHGGRNRVVVAGETPPVRAPEPARQFAVGR</sequence>
<dbReference type="InterPro" id="IPR050469">
    <property type="entry name" value="Diguanylate_Cyclase"/>
</dbReference>
<evidence type="ECO:0000256" key="1">
    <source>
        <dbReference type="ARBA" id="ARBA00012528"/>
    </source>
</evidence>
<feature type="transmembrane region" description="Helical" evidence="3">
    <location>
        <begin position="82"/>
        <end position="103"/>
    </location>
</feature>
<feature type="transmembrane region" description="Helical" evidence="3">
    <location>
        <begin position="55"/>
        <end position="75"/>
    </location>
</feature>
<dbReference type="SMART" id="SM00267">
    <property type="entry name" value="GGDEF"/>
    <property type="match status" value="1"/>
</dbReference>
<protein>
    <recommendedName>
        <fullName evidence="1">diguanylate cyclase</fullName>
        <ecNumber evidence="1">2.7.7.65</ecNumber>
    </recommendedName>
</protein>
<dbReference type="SUPFAM" id="SSF55073">
    <property type="entry name" value="Nucleotide cyclase"/>
    <property type="match status" value="1"/>
</dbReference>
<feature type="transmembrane region" description="Helical" evidence="3">
    <location>
        <begin position="141"/>
        <end position="162"/>
    </location>
</feature>
<feature type="transmembrane region" description="Helical" evidence="3">
    <location>
        <begin position="232"/>
        <end position="253"/>
    </location>
</feature>
<keyword evidence="3" id="KW-1133">Transmembrane helix</keyword>
<name>A0A2R4WIG7_9HYPH</name>
<dbReference type="Proteomes" id="UP000244755">
    <property type="component" value="Chromosome 1"/>
</dbReference>
<dbReference type="InterPro" id="IPR000160">
    <property type="entry name" value="GGDEF_dom"/>
</dbReference>
<evidence type="ECO:0000313" key="5">
    <source>
        <dbReference type="EMBL" id="AWB21316.1"/>
    </source>
</evidence>
<keyword evidence="3" id="KW-0472">Membrane</keyword>
<dbReference type="InterPro" id="IPR029787">
    <property type="entry name" value="Nucleotide_cyclase"/>
</dbReference>
<dbReference type="Gene3D" id="3.30.70.270">
    <property type="match status" value="1"/>
</dbReference>
<dbReference type="CDD" id="cd01949">
    <property type="entry name" value="GGDEF"/>
    <property type="match status" value="1"/>
</dbReference>
<dbReference type="EC" id="2.7.7.65" evidence="1"/>
<dbReference type="GO" id="GO:0052621">
    <property type="term" value="F:diguanylate cyclase activity"/>
    <property type="evidence" value="ECO:0007669"/>
    <property type="project" value="UniProtKB-EC"/>
</dbReference>
<dbReference type="OrthoDB" id="384661at2"/>
<evidence type="ECO:0000256" key="3">
    <source>
        <dbReference type="SAM" id="Phobius"/>
    </source>
</evidence>
<dbReference type="NCBIfam" id="TIGR00254">
    <property type="entry name" value="GGDEF"/>
    <property type="match status" value="1"/>
</dbReference>
<keyword evidence="3" id="KW-0812">Transmembrane</keyword>
<organism evidence="5 6">
    <name type="scientific">Methylobacterium currus</name>
    <dbReference type="NCBI Taxonomy" id="2051553"/>
    <lineage>
        <taxon>Bacteria</taxon>
        <taxon>Pseudomonadati</taxon>
        <taxon>Pseudomonadota</taxon>
        <taxon>Alphaproteobacteria</taxon>
        <taxon>Hyphomicrobiales</taxon>
        <taxon>Methylobacteriaceae</taxon>
        <taxon>Methylobacterium</taxon>
    </lineage>
</organism>
<dbReference type="EMBL" id="CP028843">
    <property type="protein sequence ID" value="AWB21316.1"/>
    <property type="molecule type" value="Genomic_DNA"/>
</dbReference>
<dbReference type="GO" id="GO:0043709">
    <property type="term" value="P:cell adhesion involved in single-species biofilm formation"/>
    <property type="evidence" value="ECO:0007669"/>
    <property type="project" value="TreeGrafter"/>
</dbReference>
<feature type="transmembrane region" description="Helical" evidence="3">
    <location>
        <begin position="168"/>
        <end position="186"/>
    </location>
</feature>
<dbReference type="InterPro" id="IPR043128">
    <property type="entry name" value="Rev_trsase/Diguanyl_cyclase"/>
</dbReference>